<name>A0A1I7F7K7_9BACL</name>
<dbReference type="AlphaFoldDB" id="A0A1I7F7K7"/>
<proteinExistence type="predicted"/>
<gene>
    <name evidence="2" type="ORF">SAMN05421543_101100</name>
</gene>
<feature type="transmembrane region" description="Helical" evidence="1">
    <location>
        <begin position="6"/>
        <end position="24"/>
    </location>
</feature>
<dbReference type="EMBL" id="FPBV01000001">
    <property type="protein sequence ID" value="SFU32144.1"/>
    <property type="molecule type" value="Genomic_DNA"/>
</dbReference>
<dbReference type="STRING" id="392015.SAMN05421543_101100"/>
<organism evidence="2 3">
    <name type="scientific">Alicyclobacillus macrosporangiidus</name>
    <dbReference type="NCBI Taxonomy" id="392015"/>
    <lineage>
        <taxon>Bacteria</taxon>
        <taxon>Bacillati</taxon>
        <taxon>Bacillota</taxon>
        <taxon>Bacilli</taxon>
        <taxon>Bacillales</taxon>
        <taxon>Alicyclobacillaceae</taxon>
        <taxon>Alicyclobacillus</taxon>
    </lineage>
</organism>
<reference evidence="3" key="1">
    <citation type="submission" date="2016-10" db="EMBL/GenBank/DDBJ databases">
        <authorList>
            <person name="Varghese N."/>
        </authorList>
    </citation>
    <scope>NUCLEOTIDE SEQUENCE [LARGE SCALE GENOMIC DNA]</scope>
    <source>
        <strain evidence="3">DSM 17980</strain>
    </source>
</reference>
<evidence type="ECO:0000256" key="1">
    <source>
        <dbReference type="SAM" id="Phobius"/>
    </source>
</evidence>
<evidence type="ECO:0000313" key="3">
    <source>
        <dbReference type="Proteomes" id="UP000183508"/>
    </source>
</evidence>
<keyword evidence="1" id="KW-0472">Membrane</keyword>
<keyword evidence="1" id="KW-1133">Transmembrane helix</keyword>
<sequence>MFGISGIINTIVIVGLIVLLVILIKKAYWKK</sequence>
<evidence type="ECO:0000313" key="2">
    <source>
        <dbReference type="EMBL" id="SFU32144.1"/>
    </source>
</evidence>
<keyword evidence="1" id="KW-0812">Transmembrane</keyword>
<dbReference type="Proteomes" id="UP000183508">
    <property type="component" value="Unassembled WGS sequence"/>
</dbReference>
<keyword evidence="3" id="KW-1185">Reference proteome</keyword>
<accession>A0A1I7F7K7</accession>
<protein>
    <submittedName>
        <fullName evidence="2">Uncharacterized protein</fullName>
    </submittedName>
</protein>